<dbReference type="SMART" id="SM00066">
    <property type="entry name" value="GAL4"/>
    <property type="match status" value="1"/>
</dbReference>
<reference evidence="5" key="4">
    <citation type="journal article" date="2015" name="G3 (Bethesda)">
        <title>Genome sequences of three phytopathogenic species of the Magnaporthaceae family of fungi.</title>
        <authorList>
            <person name="Okagaki L.H."/>
            <person name="Nunes C.C."/>
            <person name="Sailsbery J."/>
            <person name="Clay B."/>
            <person name="Brown D."/>
            <person name="John T."/>
            <person name="Oh Y."/>
            <person name="Young N."/>
            <person name="Fitzgerald M."/>
            <person name="Haas B.J."/>
            <person name="Zeng Q."/>
            <person name="Young S."/>
            <person name="Adiconis X."/>
            <person name="Fan L."/>
            <person name="Levin J.Z."/>
            <person name="Mitchell T.K."/>
            <person name="Okubara P.A."/>
            <person name="Farman M.L."/>
            <person name="Kohn L.M."/>
            <person name="Birren B."/>
            <person name="Ma L.-J."/>
            <person name="Dean R.A."/>
        </authorList>
    </citation>
    <scope>NUCLEOTIDE SEQUENCE</scope>
    <source>
        <strain evidence="5">R3-111a-1</strain>
    </source>
</reference>
<reference evidence="6" key="1">
    <citation type="submission" date="2010-07" db="EMBL/GenBank/DDBJ databases">
        <title>The genome sequence of Gaeumannomyces graminis var. tritici strain R3-111a-1.</title>
        <authorList>
            <consortium name="The Broad Institute Genome Sequencing Platform"/>
            <person name="Ma L.-J."/>
            <person name="Dead R."/>
            <person name="Young S."/>
            <person name="Zeng Q."/>
            <person name="Koehrsen M."/>
            <person name="Alvarado L."/>
            <person name="Berlin A."/>
            <person name="Chapman S.B."/>
            <person name="Chen Z."/>
            <person name="Freedman E."/>
            <person name="Gellesch M."/>
            <person name="Goldberg J."/>
            <person name="Griggs A."/>
            <person name="Gujja S."/>
            <person name="Heilman E.R."/>
            <person name="Heiman D."/>
            <person name="Hepburn T."/>
            <person name="Howarth C."/>
            <person name="Jen D."/>
            <person name="Larson L."/>
            <person name="Mehta T."/>
            <person name="Neiman D."/>
            <person name="Pearson M."/>
            <person name="Roberts A."/>
            <person name="Saif S."/>
            <person name="Shea T."/>
            <person name="Shenoy N."/>
            <person name="Sisk P."/>
            <person name="Stolte C."/>
            <person name="Sykes S."/>
            <person name="Walk T."/>
            <person name="White J."/>
            <person name="Yandava C."/>
            <person name="Haas B."/>
            <person name="Nusbaum C."/>
            <person name="Birren B."/>
        </authorList>
    </citation>
    <scope>NUCLEOTIDE SEQUENCE [LARGE SCALE GENOMIC DNA]</scope>
    <source>
        <strain evidence="6">R3-111a-1</strain>
    </source>
</reference>
<dbReference type="eggNOG" id="ENOG502RSG2">
    <property type="taxonomic scope" value="Eukaryota"/>
</dbReference>
<dbReference type="InterPro" id="IPR036864">
    <property type="entry name" value="Zn2-C6_fun-type_DNA-bd_sf"/>
</dbReference>
<proteinExistence type="predicted"/>
<feature type="compositionally biased region" description="Basic and acidic residues" evidence="2">
    <location>
        <begin position="56"/>
        <end position="66"/>
    </location>
</feature>
<evidence type="ECO:0000313" key="4">
    <source>
        <dbReference type="EMBL" id="EJT75115.1"/>
    </source>
</evidence>
<evidence type="ECO:0000313" key="6">
    <source>
        <dbReference type="Proteomes" id="UP000006039"/>
    </source>
</evidence>
<evidence type="ECO:0000256" key="2">
    <source>
        <dbReference type="SAM" id="MobiDB-lite"/>
    </source>
</evidence>
<sequence length="580" mass="63464">MQALSTWPQTQLGSLSGLLSSGYEAIPQDPTSTHSAVYSFVDSDEFIYDGSEWDDDITRSDKKADETNNSSLDKWGDYSGSWESPSAKPAGPNPKSKASPKSRKSQSPCVVIEIQQLQANAPGVGFIPDACRAREAISTWLGRRLLTNNVCAGHFEHAPGLPAHVGGFKAERFMWAANLACEGRWADRKVSMPLCWPERCRHGQASPTACLLCQARCMQCDEGKPGCARCERMRINCPGYGESQKKRRGSPPNKNTARRQAQGDAGARKQPVPFVGQRWVAYTEKLESRWRHMSTCPDEAFENDGKFTVMLPTPFGTIPTCVEVPIADRARAFFLDSYVRAPTRPGERGSNSFILSILGSGSIVPCFEHAFRAASLAALSTRLSFRRPRAQAQVEYIRAIRAVSDAMQSLARGEESKTQTLASVLLMAIYETLACPSQQIDAFEAHVRGAVQLIKLLGMENLQTPECKEMLILARGLILALKVLPGHETSFTDTLMQSLMPVGYHDMLGQLGLLMASLAWQRGRMVQAIESGQYGPGVFLDAADSFERGDTIPEILTRMRTSTSAAPGYGAPCTPTQDGV</sequence>
<gene>
    <name evidence="5" type="primary">20349411</name>
    <name evidence="4" type="ORF">GGTG_08953</name>
</gene>
<keyword evidence="6" id="KW-1185">Reference proteome</keyword>
<name>J3P613_GAET3</name>
<evidence type="ECO:0000313" key="5">
    <source>
        <dbReference type="EnsemblFungi" id="EJT75115"/>
    </source>
</evidence>
<evidence type="ECO:0000259" key="3">
    <source>
        <dbReference type="PROSITE" id="PS50048"/>
    </source>
</evidence>
<dbReference type="EMBL" id="GL385398">
    <property type="protein sequence ID" value="EJT75115.1"/>
    <property type="molecule type" value="Genomic_DNA"/>
</dbReference>
<reference evidence="4" key="3">
    <citation type="submission" date="2010-09" db="EMBL/GenBank/DDBJ databases">
        <title>Annotation of Gaeumannomyces graminis var. tritici R3-111a-1.</title>
        <authorList>
            <consortium name="The Broad Institute Genome Sequencing Platform"/>
            <person name="Ma L.-J."/>
            <person name="Dead R."/>
            <person name="Young S.K."/>
            <person name="Zeng Q."/>
            <person name="Gargeya S."/>
            <person name="Fitzgerald M."/>
            <person name="Haas B."/>
            <person name="Abouelleil A."/>
            <person name="Alvarado L."/>
            <person name="Arachchi H.M."/>
            <person name="Berlin A."/>
            <person name="Brown A."/>
            <person name="Chapman S.B."/>
            <person name="Chen Z."/>
            <person name="Dunbar C."/>
            <person name="Freedman E."/>
            <person name="Gearin G."/>
            <person name="Gellesch M."/>
            <person name="Goldberg J."/>
            <person name="Griggs A."/>
            <person name="Gujja S."/>
            <person name="Heiman D."/>
            <person name="Howarth C."/>
            <person name="Larson L."/>
            <person name="Lui A."/>
            <person name="MacDonald P.J.P."/>
            <person name="Mehta T."/>
            <person name="Montmayeur A."/>
            <person name="Murphy C."/>
            <person name="Neiman D."/>
            <person name="Pearson M."/>
            <person name="Priest M."/>
            <person name="Roberts A."/>
            <person name="Saif S."/>
            <person name="Shea T."/>
            <person name="Shenoy N."/>
            <person name="Sisk P."/>
            <person name="Stolte C."/>
            <person name="Sykes S."/>
            <person name="Yandava C."/>
            <person name="Wortman J."/>
            <person name="Nusbaum C."/>
            <person name="Birren B."/>
        </authorList>
    </citation>
    <scope>NUCLEOTIDE SEQUENCE</scope>
    <source>
        <strain evidence="4">R3-111a-1</strain>
    </source>
</reference>
<dbReference type="AlphaFoldDB" id="J3P613"/>
<dbReference type="Proteomes" id="UP000006039">
    <property type="component" value="Unassembled WGS sequence"/>
</dbReference>
<dbReference type="EnsemblFungi" id="EJT75115">
    <property type="protein sequence ID" value="EJT75115"/>
    <property type="gene ID" value="GGTG_08953"/>
</dbReference>
<evidence type="ECO:0000256" key="1">
    <source>
        <dbReference type="ARBA" id="ARBA00023242"/>
    </source>
</evidence>
<protein>
    <recommendedName>
        <fullName evidence="3">Zn(2)-C6 fungal-type domain-containing protein</fullName>
    </recommendedName>
</protein>
<dbReference type="GO" id="GO:0000981">
    <property type="term" value="F:DNA-binding transcription factor activity, RNA polymerase II-specific"/>
    <property type="evidence" value="ECO:0007669"/>
    <property type="project" value="InterPro"/>
</dbReference>
<dbReference type="GO" id="GO:0008270">
    <property type="term" value="F:zinc ion binding"/>
    <property type="evidence" value="ECO:0007669"/>
    <property type="project" value="InterPro"/>
</dbReference>
<dbReference type="RefSeq" id="XP_009225059.1">
    <property type="nucleotide sequence ID" value="XM_009226795.1"/>
</dbReference>
<reference evidence="4" key="2">
    <citation type="submission" date="2010-07" db="EMBL/GenBank/DDBJ databases">
        <authorList>
            <consortium name="The Broad Institute Genome Sequencing Platform"/>
            <consortium name="Broad Institute Genome Sequencing Center for Infectious Disease"/>
            <person name="Ma L.-J."/>
            <person name="Dead R."/>
            <person name="Young S."/>
            <person name="Zeng Q."/>
            <person name="Koehrsen M."/>
            <person name="Alvarado L."/>
            <person name="Berlin A."/>
            <person name="Chapman S.B."/>
            <person name="Chen Z."/>
            <person name="Freedman E."/>
            <person name="Gellesch M."/>
            <person name="Goldberg J."/>
            <person name="Griggs A."/>
            <person name="Gujja S."/>
            <person name="Heilman E.R."/>
            <person name="Heiman D."/>
            <person name="Hepburn T."/>
            <person name="Howarth C."/>
            <person name="Jen D."/>
            <person name="Larson L."/>
            <person name="Mehta T."/>
            <person name="Neiman D."/>
            <person name="Pearson M."/>
            <person name="Roberts A."/>
            <person name="Saif S."/>
            <person name="Shea T."/>
            <person name="Shenoy N."/>
            <person name="Sisk P."/>
            <person name="Stolte C."/>
            <person name="Sykes S."/>
            <person name="Walk T."/>
            <person name="White J."/>
            <person name="Yandava C."/>
            <person name="Haas B."/>
            <person name="Nusbaum C."/>
            <person name="Birren B."/>
        </authorList>
    </citation>
    <scope>NUCLEOTIDE SEQUENCE</scope>
    <source>
        <strain evidence="4">R3-111a-1</strain>
    </source>
</reference>
<feature type="region of interest" description="Disordered" evidence="2">
    <location>
        <begin position="241"/>
        <end position="269"/>
    </location>
</feature>
<dbReference type="CDD" id="cd00067">
    <property type="entry name" value="GAL4"/>
    <property type="match status" value="1"/>
</dbReference>
<keyword evidence="1" id="KW-0539">Nucleus</keyword>
<dbReference type="VEuPathDB" id="FungiDB:GGTG_08953"/>
<dbReference type="InterPro" id="IPR053175">
    <property type="entry name" value="DHMBA_Reg_Transcription_Factor"/>
</dbReference>
<dbReference type="PANTHER" id="PTHR38791">
    <property type="entry name" value="ZN(II)2CYS6 TRANSCRIPTION FACTOR (EUROFUNG)-RELATED-RELATED"/>
    <property type="match status" value="1"/>
</dbReference>
<feature type="compositionally biased region" description="Low complexity" evidence="2">
    <location>
        <begin position="84"/>
        <end position="97"/>
    </location>
</feature>
<dbReference type="GeneID" id="20349411"/>
<dbReference type="HOGENOM" id="CLU_470129_0_0_1"/>
<feature type="domain" description="Zn(2)-C6 fungal-type" evidence="3">
    <location>
        <begin position="209"/>
        <end position="237"/>
    </location>
</feature>
<dbReference type="PROSITE" id="PS50048">
    <property type="entry name" value="ZN2_CY6_FUNGAL_2"/>
    <property type="match status" value="1"/>
</dbReference>
<dbReference type="OrthoDB" id="4491390at2759"/>
<dbReference type="InterPro" id="IPR001138">
    <property type="entry name" value="Zn2Cys6_DnaBD"/>
</dbReference>
<dbReference type="STRING" id="644352.J3P613"/>
<accession>J3P613</accession>
<reference evidence="5" key="5">
    <citation type="submission" date="2018-04" db="UniProtKB">
        <authorList>
            <consortium name="EnsemblFungi"/>
        </authorList>
    </citation>
    <scope>IDENTIFICATION</scope>
    <source>
        <strain evidence="5">R3-111a-1</strain>
    </source>
</reference>
<dbReference type="SUPFAM" id="SSF57701">
    <property type="entry name" value="Zn2/Cys6 DNA-binding domain"/>
    <property type="match status" value="1"/>
</dbReference>
<organism evidence="4">
    <name type="scientific">Gaeumannomyces tritici (strain R3-111a-1)</name>
    <name type="common">Wheat and barley take-all root rot fungus</name>
    <name type="synonym">Gaeumannomyces graminis var. tritici</name>
    <dbReference type="NCBI Taxonomy" id="644352"/>
    <lineage>
        <taxon>Eukaryota</taxon>
        <taxon>Fungi</taxon>
        <taxon>Dikarya</taxon>
        <taxon>Ascomycota</taxon>
        <taxon>Pezizomycotina</taxon>
        <taxon>Sordariomycetes</taxon>
        <taxon>Sordariomycetidae</taxon>
        <taxon>Magnaporthales</taxon>
        <taxon>Magnaporthaceae</taxon>
        <taxon>Gaeumannomyces</taxon>
    </lineage>
</organism>
<feature type="region of interest" description="Disordered" evidence="2">
    <location>
        <begin position="51"/>
        <end position="105"/>
    </location>
</feature>